<proteinExistence type="predicted"/>
<feature type="compositionally biased region" description="Polar residues" evidence="1">
    <location>
        <begin position="52"/>
        <end position="63"/>
    </location>
</feature>
<protein>
    <submittedName>
        <fullName evidence="2">Uncharacterized protein</fullName>
    </submittedName>
</protein>
<feature type="region of interest" description="Disordered" evidence="1">
    <location>
        <begin position="52"/>
        <end position="81"/>
    </location>
</feature>
<organism evidence="2 3">
    <name type="scientific">Methylocella tundrae</name>
    <dbReference type="NCBI Taxonomy" id="227605"/>
    <lineage>
        <taxon>Bacteria</taxon>
        <taxon>Pseudomonadati</taxon>
        <taxon>Pseudomonadota</taxon>
        <taxon>Alphaproteobacteria</taxon>
        <taxon>Hyphomicrobiales</taxon>
        <taxon>Beijerinckiaceae</taxon>
        <taxon>Methylocella</taxon>
    </lineage>
</organism>
<sequence>MSEFAGRMRGGIPPLPSLPMRTASALPGALGRSALLFVGDYWAGKMPVPTAPRTSLVTSSACSSPCRRQRKSARRNDAKDS</sequence>
<gene>
    <name evidence="2" type="ORF">MPC4_330002</name>
</gene>
<keyword evidence="3" id="KW-1185">Reference proteome</keyword>
<reference evidence="2 3" key="1">
    <citation type="submission" date="2019-05" db="EMBL/GenBank/DDBJ databases">
        <authorList>
            <person name="Farhan Ul Haque M."/>
        </authorList>
    </citation>
    <scope>NUCLEOTIDE SEQUENCE [LARGE SCALE GENOMIC DNA]</scope>
    <source>
        <strain evidence="2">2</strain>
    </source>
</reference>
<accession>A0A8B6MAT8</accession>
<evidence type="ECO:0000313" key="3">
    <source>
        <dbReference type="Proteomes" id="UP000485880"/>
    </source>
</evidence>
<evidence type="ECO:0000313" key="2">
    <source>
        <dbReference type="EMBL" id="VTZ51202.1"/>
    </source>
</evidence>
<evidence type="ECO:0000256" key="1">
    <source>
        <dbReference type="SAM" id="MobiDB-lite"/>
    </source>
</evidence>
<comment type="caution">
    <text evidence="2">The sequence shown here is derived from an EMBL/GenBank/DDBJ whole genome shotgun (WGS) entry which is preliminary data.</text>
</comment>
<dbReference type="AlphaFoldDB" id="A0A8B6MAT8"/>
<dbReference type="EMBL" id="CABFMQ020000091">
    <property type="protein sequence ID" value="VTZ51202.1"/>
    <property type="molecule type" value="Genomic_DNA"/>
</dbReference>
<name>A0A8B6MAT8_METTU</name>
<dbReference type="Proteomes" id="UP000485880">
    <property type="component" value="Unassembled WGS sequence"/>
</dbReference>